<dbReference type="Proteomes" id="UP000094828">
    <property type="component" value="Unassembled WGS sequence"/>
</dbReference>
<comment type="subcellular location">
    <subcellularLocation>
        <location evidence="1">Cell membrane</location>
        <topology evidence="1">Multi-pass membrane protein</topology>
    </subcellularLocation>
</comment>
<sequence>MSVLSYLPIQWFKSNWFWLKWLLAAALMSWLVSSNWKNLANLSERQIRWDFFALAFATCLIGVILTFFRWYLLVRAVDLPMTLKEAFRLGSLGLMCNYIGPGAVGGDLIKGMILAKGHPERRAAAAASVIYDRVLGLVALVIVGAAAALLPTTLPFNAQLQLIMTLTWVAAGAGILGLVVIQSPFLHRYHWDRLFSRFPVGGKLAHQLFQAATLYKDRTSIIVACIGISIFGHLFMLFSFYLCAETIRGNDPIPDLVAHLRFIPAAEVFGVLIPTPGGMGALEGAIKAFYSLTVDPNDAAAVARAAGNGLLMAITSRVIQVAISAIGLIYYFAARREFEALPSLDENPDSVTESPHDPHQKVISSILTDPPSLTEPAAPR</sequence>
<name>A0A1C3E5H3_9PLAN</name>
<dbReference type="GO" id="GO:0005886">
    <property type="term" value="C:plasma membrane"/>
    <property type="evidence" value="ECO:0007669"/>
    <property type="project" value="UniProtKB-SubCell"/>
</dbReference>
<comment type="caution">
    <text evidence="8">The sequence shown here is derived from an EMBL/GenBank/DDBJ whole genome shotgun (WGS) entry which is preliminary data.</text>
</comment>
<keyword evidence="9" id="KW-1185">Reference proteome</keyword>
<organism evidence="8 9">
    <name type="scientific">Planctopirus hydrillae</name>
    <dbReference type="NCBI Taxonomy" id="1841610"/>
    <lineage>
        <taxon>Bacteria</taxon>
        <taxon>Pseudomonadati</taxon>
        <taxon>Planctomycetota</taxon>
        <taxon>Planctomycetia</taxon>
        <taxon>Planctomycetales</taxon>
        <taxon>Planctomycetaceae</taxon>
        <taxon>Planctopirus</taxon>
    </lineage>
</organism>
<proteinExistence type="predicted"/>
<feature type="region of interest" description="Disordered" evidence="6">
    <location>
        <begin position="344"/>
        <end position="380"/>
    </location>
</feature>
<feature type="transmembrane region" description="Helical" evidence="7">
    <location>
        <begin position="92"/>
        <end position="109"/>
    </location>
</feature>
<evidence type="ECO:0000256" key="3">
    <source>
        <dbReference type="ARBA" id="ARBA00022692"/>
    </source>
</evidence>
<evidence type="ECO:0000313" key="8">
    <source>
        <dbReference type="EMBL" id="ODA28498.1"/>
    </source>
</evidence>
<feature type="transmembrane region" description="Helical" evidence="7">
    <location>
        <begin position="15"/>
        <end position="32"/>
    </location>
</feature>
<dbReference type="AlphaFoldDB" id="A0A1C3E5H3"/>
<dbReference type="RefSeq" id="WP_068851677.1">
    <property type="nucleotide sequence ID" value="NZ_LYDR01000152.1"/>
</dbReference>
<evidence type="ECO:0000256" key="5">
    <source>
        <dbReference type="ARBA" id="ARBA00023136"/>
    </source>
</evidence>
<evidence type="ECO:0008006" key="10">
    <source>
        <dbReference type="Google" id="ProtNLM"/>
    </source>
</evidence>
<feature type="transmembrane region" description="Helical" evidence="7">
    <location>
        <begin position="221"/>
        <end position="242"/>
    </location>
</feature>
<dbReference type="Pfam" id="PF03706">
    <property type="entry name" value="LPG_synthase_TM"/>
    <property type="match status" value="1"/>
</dbReference>
<dbReference type="PANTHER" id="PTHR40277">
    <property type="entry name" value="BLL5419 PROTEIN"/>
    <property type="match status" value="1"/>
</dbReference>
<feature type="transmembrane region" description="Helical" evidence="7">
    <location>
        <begin position="162"/>
        <end position="181"/>
    </location>
</feature>
<dbReference type="InterPro" id="IPR022791">
    <property type="entry name" value="L-PG_synthase/AglD"/>
</dbReference>
<evidence type="ECO:0000256" key="4">
    <source>
        <dbReference type="ARBA" id="ARBA00022989"/>
    </source>
</evidence>
<evidence type="ECO:0000256" key="7">
    <source>
        <dbReference type="SAM" id="Phobius"/>
    </source>
</evidence>
<keyword evidence="5 7" id="KW-0472">Membrane</keyword>
<dbReference type="STRING" id="1841610.A6X21_12350"/>
<evidence type="ECO:0000256" key="2">
    <source>
        <dbReference type="ARBA" id="ARBA00022475"/>
    </source>
</evidence>
<gene>
    <name evidence="8" type="ORF">A6X21_12350</name>
</gene>
<accession>A0A1C3E5H3</accession>
<evidence type="ECO:0000313" key="9">
    <source>
        <dbReference type="Proteomes" id="UP000094828"/>
    </source>
</evidence>
<keyword evidence="3 7" id="KW-0812">Transmembrane</keyword>
<keyword evidence="4 7" id="KW-1133">Transmembrane helix</keyword>
<dbReference type="EMBL" id="LYDR01000152">
    <property type="protein sequence ID" value="ODA28498.1"/>
    <property type="molecule type" value="Genomic_DNA"/>
</dbReference>
<feature type="transmembrane region" description="Helical" evidence="7">
    <location>
        <begin position="52"/>
        <end position="72"/>
    </location>
</feature>
<dbReference type="PANTHER" id="PTHR40277:SF1">
    <property type="entry name" value="BLL5419 PROTEIN"/>
    <property type="match status" value="1"/>
</dbReference>
<feature type="transmembrane region" description="Helical" evidence="7">
    <location>
        <begin position="130"/>
        <end position="150"/>
    </location>
</feature>
<evidence type="ECO:0000256" key="1">
    <source>
        <dbReference type="ARBA" id="ARBA00004651"/>
    </source>
</evidence>
<keyword evidence="2" id="KW-1003">Cell membrane</keyword>
<feature type="transmembrane region" description="Helical" evidence="7">
    <location>
        <begin position="310"/>
        <end position="333"/>
    </location>
</feature>
<reference evidence="8 9" key="1">
    <citation type="submission" date="2016-05" db="EMBL/GenBank/DDBJ databases">
        <title>Genomic and physiological characterization of Planctopirus sp. isolated from fresh water lake.</title>
        <authorList>
            <person name="Subhash Y."/>
            <person name="Ramana C."/>
        </authorList>
    </citation>
    <scope>NUCLEOTIDE SEQUENCE [LARGE SCALE GENOMIC DNA]</scope>
    <source>
        <strain evidence="8 9">JC280</strain>
    </source>
</reference>
<dbReference type="NCBIfam" id="TIGR00374">
    <property type="entry name" value="flippase-like domain"/>
    <property type="match status" value="1"/>
</dbReference>
<protein>
    <recommendedName>
        <fullName evidence="10">TIGR00374 family protein</fullName>
    </recommendedName>
</protein>
<evidence type="ECO:0000256" key="6">
    <source>
        <dbReference type="SAM" id="MobiDB-lite"/>
    </source>
</evidence>